<feature type="compositionally biased region" description="Basic and acidic residues" evidence="1">
    <location>
        <begin position="365"/>
        <end position="374"/>
    </location>
</feature>
<dbReference type="PANTHER" id="PTHR30163:SF8">
    <property type="entry name" value="LYTIC MUREIN TRANSGLYCOSYLASE"/>
    <property type="match status" value="1"/>
</dbReference>
<evidence type="ECO:0000313" key="2">
    <source>
        <dbReference type="EMBL" id="MFC6866280.1"/>
    </source>
</evidence>
<dbReference type="Proteomes" id="UP001596337">
    <property type="component" value="Unassembled WGS sequence"/>
</dbReference>
<evidence type="ECO:0000256" key="1">
    <source>
        <dbReference type="SAM" id="MobiDB-lite"/>
    </source>
</evidence>
<accession>A0ABW2BVB8</accession>
<dbReference type="CDD" id="cd13399">
    <property type="entry name" value="Slt35-like"/>
    <property type="match status" value="1"/>
</dbReference>
<evidence type="ECO:0000313" key="3">
    <source>
        <dbReference type="Proteomes" id="UP001596337"/>
    </source>
</evidence>
<reference evidence="3" key="1">
    <citation type="journal article" date="2019" name="Int. J. Syst. Evol. Microbiol.">
        <title>The Global Catalogue of Microorganisms (GCM) 10K type strain sequencing project: providing services to taxonomists for standard genome sequencing and annotation.</title>
        <authorList>
            <consortium name="The Broad Institute Genomics Platform"/>
            <consortium name="The Broad Institute Genome Sequencing Center for Infectious Disease"/>
            <person name="Wu L."/>
            <person name="Ma J."/>
        </authorList>
    </citation>
    <scope>NUCLEOTIDE SEQUENCE [LARGE SCALE GENOMIC DNA]</scope>
    <source>
        <strain evidence="3">KCTC 32255</strain>
    </source>
</reference>
<dbReference type="Gene3D" id="1.10.530.10">
    <property type="match status" value="1"/>
</dbReference>
<protein>
    <recommendedName>
        <fullName evidence="4">Membrane-bound lytic murein transglycosylase B</fullName>
    </recommendedName>
</protein>
<feature type="compositionally biased region" description="Polar residues" evidence="1">
    <location>
        <begin position="375"/>
        <end position="393"/>
    </location>
</feature>
<dbReference type="PANTHER" id="PTHR30163">
    <property type="entry name" value="MEMBRANE-BOUND LYTIC MUREIN TRANSGLYCOSYLASE B"/>
    <property type="match status" value="1"/>
</dbReference>
<sequence length="393" mass="41072">MAGHALRPLRQIVRTLRHGLRRVDVVPALDVGRGLHLSLAALLLATNTGYAVPTMVTASSGPETTRQAPFGVDGGTAAFLQPPPVPSTRETVVRVSAKPRSHQPTAAPAFDPLGIPRSALRAYRDAEKQSNTSDPRCGLTAALLAAIGRVESGHAQGGNVDENGTTLRPILGPRLDGSPGVAAIRDTDGGRYDADTTWDRAVGPMQFIPSTWAGWAADGNADGVASPHNLYDSTVAAAGYLCAGDRDLRRTGDLHAAILSYNHSTRYLSVVLAWLEVYSGETVVIPDARHGGTAMASSASREQTTRRDSRPAASQPQRGQHGSDQPSAPVQEASPTGAPAPPTRPAKPGEPSPDKPGPGNPGEPDPVKAVRDTADTLTDEVSGQTTSDSFDVR</sequence>
<feature type="compositionally biased region" description="Pro residues" evidence="1">
    <location>
        <begin position="338"/>
        <end position="364"/>
    </location>
</feature>
<evidence type="ECO:0008006" key="4">
    <source>
        <dbReference type="Google" id="ProtNLM"/>
    </source>
</evidence>
<name>A0ABW2BVB8_9PSEU</name>
<feature type="region of interest" description="Disordered" evidence="1">
    <location>
        <begin position="292"/>
        <end position="393"/>
    </location>
</feature>
<dbReference type="InterPro" id="IPR043426">
    <property type="entry name" value="MltB-like"/>
</dbReference>
<dbReference type="EMBL" id="JBHSXX010000001">
    <property type="protein sequence ID" value="MFC6866280.1"/>
    <property type="molecule type" value="Genomic_DNA"/>
</dbReference>
<dbReference type="InterPro" id="IPR023346">
    <property type="entry name" value="Lysozyme-like_dom_sf"/>
</dbReference>
<dbReference type="SUPFAM" id="SSF53955">
    <property type="entry name" value="Lysozyme-like"/>
    <property type="match status" value="1"/>
</dbReference>
<proteinExistence type="predicted"/>
<comment type="caution">
    <text evidence="2">The sequence shown here is derived from an EMBL/GenBank/DDBJ whole genome shotgun (WGS) entry which is preliminary data.</text>
</comment>
<gene>
    <name evidence="2" type="ORF">ACFQGD_03895</name>
</gene>
<dbReference type="RefSeq" id="WP_345400797.1">
    <property type="nucleotide sequence ID" value="NZ_BAABLA010000102.1"/>
</dbReference>
<organism evidence="2 3">
    <name type="scientific">Haloechinothrix salitolerans</name>
    <dbReference type="NCBI Taxonomy" id="926830"/>
    <lineage>
        <taxon>Bacteria</taxon>
        <taxon>Bacillati</taxon>
        <taxon>Actinomycetota</taxon>
        <taxon>Actinomycetes</taxon>
        <taxon>Pseudonocardiales</taxon>
        <taxon>Pseudonocardiaceae</taxon>
        <taxon>Haloechinothrix</taxon>
    </lineage>
</organism>
<feature type="compositionally biased region" description="Polar residues" evidence="1">
    <location>
        <begin position="312"/>
        <end position="328"/>
    </location>
</feature>
<keyword evidence="3" id="KW-1185">Reference proteome</keyword>